<sequence>MATQTAYKLYSIFPCEVAVRVPAVLMRGGTSRGLFFHDRDLPTEPAVRDAFILAAYGSPDTDRRQVDGIGGATSSTSKVAIISDGSRHGVDVLYEFGQVAIDRALIDRRGNCGNLSSGVGPFAVDEGLVEPTEPVTPVRILNVNTGKVIVAHVPTRNGRFDPAGDFTVPGVPGTGSRIRLDYEDPAGAVTGSLLPTGSPRDELTVPELGTIPVSLVDAANPLLFVRWESLGLKGTESPDEIDSDPALLARIEAVRSHGSVLAGITETPEEATAYTPSVPKLTFVGAPRDYVLTDGALQNAGDTTVRAAMMSMGRVHRSYALTGGICTAVAAGIPGTLVAEAAGGPSGECHIGHPAGVLPLSADVRQEDGGWRVASVTGYRTARRLMEGTVLVPGSWLDSRLDVVTQ</sequence>
<dbReference type="SUPFAM" id="SSF54506">
    <property type="entry name" value="Diaminopimelate epimerase-like"/>
    <property type="match status" value="2"/>
</dbReference>
<keyword evidence="4" id="KW-1185">Reference proteome</keyword>
<evidence type="ECO:0000256" key="1">
    <source>
        <dbReference type="ARBA" id="ARBA00007673"/>
    </source>
</evidence>
<name>A0A2V4B405_9PSEU</name>
<protein>
    <submittedName>
        <fullName evidence="3">Uncharacterized protein</fullName>
    </submittedName>
</protein>
<reference evidence="3 4" key="1">
    <citation type="submission" date="2016-07" db="EMBL/GenBank/DDBJ databases">
        <title>Draft genome sequence of Prauserella muralis DSM 45305, isolated from a mould-covered wall in an indoor environment.</title>
        <authorList>
            <person name="Ruckert C."/>
            <person name="Albersmeier A."/>
            <person name="Jiang C.-L."/>
            <person name="Jiang Y."/>
            <person name="Kalinowski J."/>
            <person name="Schneider O."/>
            <person name="Winkler A."/>
            <person name="Zotchev S.B."/>
        </authorList>
    </citation>
    <scope>NUCLEOTIDE SEQUENCE [LARGE SCALE GENOMIC DNA]</scope>
    <source>
        <strain evidence="3 4">DSM 45305</strain>
    </source>
</reference>
<organism evidence="3 4">
    <name type="scientific">Prauserella muralis</name>
    <dbReference type="NCBI Taxonomy" id="588067"/>
    <lineage>
        <taxon>Bacteria</taxon>
        <taxon>Bacillati</taxon>
        <taxon>Actinomycetota</taxon>
        <taxon>Actinomycetes</taxon>
        <taxon>Pseudonocardiales</taxon>
        <taxon>Pseudonocardiaceae</taxon>
        <taxon>Prauserella</taxon>
    </lineage>
</organism>
<dbReference type="Proteomes" id="UP000249915">
    <property type="component" value="Unassembled WGS sequence"/>
</dbReference>
<comment type="caution">
    <text evidence="3">The sequence shown here is derived from an EMBL/GenBank/DDBJ whole genome shotgun (WGS) entry which is preliminary data.</text>
</comment>
<gene>
    <name evidence="3" type="ORF">BAY60_16055</name>
</gene>
<proteinExistence type="inferred from homology"/>
<evidence type="ECO:0000256" key="2">
    <source>
        <dbReference type="ARBA" id="ARBA00023235"/>
    </source>
</evidence>
<evidence type="ECO:0000313" key="4">
    <source>
        <dbReference type="Proteomes" id="UP000249915"/>
    </source>
</evidence>
<keyword evidence="2" id="KW-0413">Isomerase</keyword>
<dbReference type="AlphaFoldDB" id="A0A2V4B405"/>
<dbReference type="Pfam" id="PF04303">
    <property type="entry name" value="PrpF"/>
    <property type="match status" value="1"/>
</dbReference>
<dbReference type="Gene3D" id="3.10.310.10">
    <property type="entry name" value="Diaminopimelate Epimerase, Chain A, domain 1"/>
    <property type="match status" value="2"/>
</dbReference>
<dbReference type="EMBL" id="MASW01000002">
    <property type="protein sequence ID" value="PXY27875.1"/>
    <property type="molecule type" value="Genomic_DNA"/>
</dbReference>
<dbReference type="PANTHER" id="PTHR43709:SF2">
    <property type="entry name" value="DUF453 DOMAIN PROTEIN (AFU_ORTHOLOGUE AFUA_6G00360)"/>
    <property type="match status" value="1"/>
</dbReference>
<dbReference type="PANTHER" id="PTHR43709">
    <property type="entry name" value="ACONITATE ISOMERASE-RELATED"/>
    <property type="match status" value="1"/>
</dbReference>
<comment type="similarity">
    <text evidence="1">Belongs to the PrpF family.</text>
</comment>
<dbReference type="InterPro" id="IPR007400">
    <property type="entry name" value="PrpF-like"/>
</dbReference>
<dbReference type="GO" id="GO:0016853">
    <property type="term" value="F:isomerase activity"/>
    <property type="evidence" value="ECO:0007669"/>
    <property type="project" value="UniProtKB-KW"/>
</dbReference>
<evidence type="ECO:0000313" key="3">
    <source>
        <dbReference type="EMBL" id="PXY27875.1"/>
    </source>
</evidence>
<accession>A0A2V4B405</accession>